<dbReference type="EMBL" id="DTHB01000053">
    <property type="protein sequence ID" value="HGB15429.1"/>
    <property type="molecule type" value="Genomic_DNA"/>
</dbReference>
<name>A0A7C3WIF5_9BACT</name>
<proteinExistence type="predicted"/>
<dbReference type="Gene3D" id="1.20.120.910">
    <property type="entry name" value="DksA, coiled-coil domain"/>
    <property type="match status" value="1"/>
</dbReference>
<dbReference type="InterPro" id="IPR037187">
    <property type="entry name" value="DnaK_N"/>
</dbReference>
<dbReference type="GO" id="GO:0008270">
    <property type="term" value="F:zinc ion binding"/>
    <property type="evidence" value="ECO:0007669"/>
    <property type="project" value="UniProtKB-KW"/>
</dbReference>
<evidence type="ECO:0000259" key="6">
    <source>
        <dbReference type="Pfam" id="PF01258"/>
    </source>
</evidence>
<dbReference type="SUPFAM" id="SSF109635">
    <property type="entry name" value="DnaK suppressor protein DksA, alpha-hairpin domain"/>
    <property type="match status" value="1"/>
</dbReference>
<dbReference type="PANTHER" id="PTHR33823">
    <property type="entry name" value="RNA POLYMERASE-BINDING TRANSCRIPTION FACTOR DKSA-RELATED"/>
    <property type="match status" value="1"/>
</dbReference>
<feature type="domain" description="Zinc finger DksA/TraR C4-type" evidence="6">
    <location>
        <begin position="79"/>
        <end position="113"/>
    </location>
</feature>
<reference evidence="8" key="1">
    <citation type="journal article" date="2020" name="mSystems">
        <title>Genome- and Community-Level Interaction Insights into Carbon Utilization and Element Cycling Functions of Hydrothermarchaeota in Hydrothermal Sediment.</title>
        <authorList>
            <person name="Zhou Z."/>
            <person name="Liu Y."/>
            <person name="Xu W."/>
            <person name="Pan J."/>
            <person name="Luo Z.H."/>
            <person name="Li M."/>
        </authorList>
    </citation>
    <scope>NUCLEOTIDE SEQUENCE [LARGE SCALE GENOMIC DNA]</scope>
    <source>
        <strain evidence="8">SpSt-776</strain>
    </source>
</reference>
<evidence type="ECO:0000259" key="7">
    <source>
        <dbReference type="Pfam" id="PF21157"/>
    </source>
</evidence>
<dbReference type="InterPro" id="IPR048489">
    <property type="entry name" value="DksA_N"/>
</dbReference>
<dbReference type="PROSITE" id="PS01102">
    <property type="entry name" value="ZF_DKSA_1"/>
    <property type="match status" value="1"/>
</dbReference>
<dbReference type="NCBIfam" id="TIGR02420">
    <property type="entry name" value="dksA"/>
    <property type="match status" value="1"/>
</dbReference>
<dbReference type="InterPro" id="IPR012784">
    <property type="entry name" value="DksA_RNA_pol-bd"/>
</dbReference>
<protein>
    <submittedName>
        <fullName evidence="8">RNA polymerase-binding protein DksA</fullName>
    </submittedName>
</protein>
<evidence type="ECO:0000256" key="3">
    <source>
        <dbReference type="ARBA" id="ARBA00022771"/>
    </source>
</evidence>
<dbReference type="PANTHER" id="PTHR33823:SF2">
    <property type="entry name" value="RNA POLYMERASE-BINDING TRANSCRIPTION FACTOR DKSA"/>
    <property type="match status" value="1"/>
</dbReference>
<sequence>MNKESLEYFRSLLHERLEELIGKAEVTRASMTVAGASPFPDPADRATLETDRNFTLRIRDRERKLIAKIREALERIEDGTYGICEICGGEISEKRLRARPVTTMCVTCKARMEALEKAKGL</sequence>
<dbReference type="SUPFAM" id="SSF57716">
    <property type="entry name" value="Glucocorticoid receptor-like (DNA-binding domain)"/>
    <property type="match status" value="1"/>
</dbReference>
<gene>
    <name evidence="8" type="primary">dksA</name>
    <name evidence="8" type="ORF">ENV62_09385</name>
</gene>
<keyword evidence="1" id="KW-0963">Cytoplasm</keyword>
<dbReference type="Pfam" id="PF01258">
    <property type="entry name" value="zf-dskA_traR"/>
    <property type="match status" value="1"/>
</dbReference>
<feature type="zinc finger region" description="dksA C4-type" evidence="5">
    <location>
        <begin position="84"/>
        <end position="108"/>
    </location>
</feature>
<evidence type="ECO:0000256" key="5">
    <source>
        <dbReference type="PROSITE-ProRule" id="PRU00510"/>
    </source>
</evidence>
<evidence type="ECO:0000256" key="4">
    <source>
        <dbReference type="ARBA" id="ARBA00022833"/>
    </source>
</evidence>
<accession>A0A7C3WIF5</accession>
<keyword evidence="4" id="KW-0862">Zinc</keyword>
<dbReference type="PROSITE" id="PS51128">
    <property type="entry name" value="ZF_DKSA_2"/>
    <property type="match status" value="1"/>
</dbReference>
<dbReference type="InterPro" id="IPR020458">
    <property type="entry name" value="Znf_DskA_TraR_CS"/>
</dbReference>
<dbReference type="InterPro" id="IPR000962">
    <property type="entry name" value="Znf_DskA_TraR"/>
</dbReference>
<dbReference type="AlphaFoldDB" id="A0A7C3WIF5"/>
<evidence type="ECO:0000256" key="1">
    <source>
        <dbReference type="ARBA" id="ARBA00022490"/>
    </source>
</evidence>
<comment type="caution">
    <text evidence="8">The sequence shown here is derived from an EMBL/GenBank/DDBJ whole genome shotgun (WGS) entry which is preliminary data.</text>
</comment>
<dbReference type="Pfam" id="PF21157">
    <property type="entry name" value="DksA_N"/>
    <property type="match status" value="1"/>
</dbReference>
<evidence type="ECO:0000256" key="2">
    <source>
        <dbReference type="ARBA" id="ARBA00022723"/>
    </source>
</evidence>
<organism evidence="8">
    <name type="scientific">Desulfobacca acetoxidans</name>
    <dbReference type="NCBI Taxonomy" id="60893"/>
    <lineage>
        <taxon>Bacteria</taxon>
        <taxon>Pseudomonadati</taxon>
        <taxon>Thermodesulfobacteriota</taxon>
        <taxon>Desulfobaccia</taxon>
        <taxon>Desulfobaccales</taxon>
        <taxon>Desulfobaccaceae</taxon>
        <taxon>Desulfobacca</taxon>
    </lineage>
</organism>
<keyword evidence="2" id="KW-0479">Metal-binding</keyword>
<evidence type="ECO:0000313" key="8">
    <source>
        <dbReference type="EMBL" id="HGB15429.1"/>
    </source>
</evidence>
<keyword evidence="3" id="KW-0863">Zinc-finger</keyword>
<feature type="domain" description="DnaK suppressor protein DksA N-terminal" evidence="7">
    <location>
        <begin position="6"/>
        <end position="76"/>
    </location>
</feature>